<name>A0ABS6JZ36_9BACI</name>
<keyword evidence="5" id="KW-1185">Reference proteome</keyword>
<dbReference type="PANTHER" id="PTHR34580:SF1">
    <property type="entry name" value="PROTEIN PAFC"/>
    <property type="match status" value="1"/>
</dbReference>
<dbReference type="Pfam" id="PF25583">
    <property type="entry name" value="WCX"/>
    <property type="match status" value="1"/>
</dbReference>
<dbReference type="InterPro" id="IPR057727">
    <property type="entry name" value="WCX_dom"/>
</dbReference>
<evidence type="ECO:0000259" key="3">
    <source>
        <dbReference type="Pfam" id="PF25583"/>
    </source>
</evidence>
<sequence length="318" mass="37769">MSERLIRLIRIIILIQSNPGITAKQLAEKCETTSRTIYRDLEVLSAAHIPIMNEGYGKGYEYIGDFSMYPLDWTEDEALAFTMLPKIQEQISHLIPSDFYTAYEKVMATHQKEKKDLQSMLQKMVSIIQMGTPAYQTENNNFLSEVIQAIMNERTIEVTYHTQSRNVTTKRALDPYYLIPRDHRFYLIAFCHEKQRFLTFRLSRFLELELTEQTFSKQEFNLKEYFQHTWSIIQGTEKIKFKVLFSKSIARYIKEEELFVKPVLTEKKDGSLLFEVTLNHDREFLQWVMQYGAEAEILEPVEYRQKMKQNLQTWLAKY</sequence>
<gene>
    <name evidence="4" type="ORF">KS407_20770</name>
</gene>
<dbReference type="InterPro" id="IPR036388">
    <property type="entry name" value="WH-like_DNA-bd_sf"/>
</dbReference>
<dbReference type="RefSeq" id="WP_088073812.1">
    <property type="nucleotide sequence ID" value="NZ_JAHQCR010000087.1"/>
</dbReference>
<dbReference type="InterPro" id="IPR013196">
    <property type="entry name" value="HTH_11"/>
</dbReference>
<evidence type="ECO:0000259" key="2">
    <source>
        <dbReference type="Pfam" id="PF13280"/>
    </source>
</evidence>
<dbReference type="Proteomes" id="UP000790580">
    <property type="component" value="Unassembled WGS sequence"/>
</dbReference>
<organism evidence="4 5">
    <name type="scientific">Evansella alkalicola</name>
    <dbReference type="NCBI Taxonomy" id="745819"/>
    <lineage>
        <taxon>Bacteria</taxon>
        <taxon>Bacillati</taxon>
        <taxon>Bacillota</taxon>
        <taxon>Bacilli</taxon>
        <taxon>Bacillales</taxon>
        <taxon>Bacillaceae</taxon>
        <taxon>Evansella</taxon>
    </lineage>
</organism>
<reference evidence="4 5" key="1">
    <citation type="submission" date="2021-06" db="EMBL/GenBank/DDBJ databases">
        <title>Bacillus sp. RD4P76, an endophyte from a halophyte.</title>
        <authorList>
            <person name="Sun J.-Q."/>
        </authorList>
    </citation>
    <scope>NUCLEOTIDE SEQUENCE [LARGE SCALE GENOMIC DNA]</scope>
    <source>
        <strain evidence="4 5">JCM 17098</strain>
    </source>
</reference>
<feature type="domain" description="WCX" evidence="3">
    <location>
        <begin position="238"/>
        <end position="314"/>
    </location>
</feature>
<dbReference type="InterPro" id="IPR051534">
    <property type="entry name" value="CBASS_pafABC_assoc_protein"/>
</dbReference>
<accession>A0ABS6JZ36</accession>
<comment type="caution">
    <text evidence="4">The sequence shown here is derived from an EMBL/GenBank/DDBJ whole genome shotgun (WGS) entry which is preliminary data.</text>
</comment>
<proteinExistence type="predicted"/>
<dbReference type="SUPFAM" id="SSF46785">
    <property type="entry name" value="Winged helix' DNA-binding domain"/>
    <property type="match status" value="1"/>
</dbReference>
<dbReference type="PROSITE" id="PS52050">
    <property type="entry name" value="WYL"/>
    <property type="match status" value="1"/>
</dbReference>
<evidence type="ECO:0000313" key="5">
    <source>
        <dbReference type="Proteomes" id="UP000790580"/>
    </source>
</evidence>
<dbReference type="InterPro" id="IPR026881">
    <property type="entry name" value="WYL_dom"/>
</dbReference>
<evidence type="ECO:0000313" key="4">
    <source>
        <dbReference type="EMBL" id="MBU9723857.1"/>
    </source>
</evidence>
<dbReference type="InterPro" id="IPR036390">
    <property type="entry name" value="WH_DNA-bd_sf"/>
</dbReference>
<feature type="domain" description="Helix-turn-helix type 11" evidence="1">
    <location>
        <begin position="7"/>
        <end position="56"/>
    </location>
</feature>
<dbReference type="PIRSF" id="PIRSF016838">
    <property type="entry name" value="PafC"/>
    <property type="match status" value="1"/>
</dbReference>
<evidence type="ECO:0000259" key="1">
    <source>
        <dbReference type="Pfam" id="PF08279"/>
    </source>
</evidence>
<feature type="domain" description="WYL" evidence="2">
    <location>
        <begin position="142"/>
        <end position="209"/>
    </location>
</feature>
<dbReference type="PANTHER" id="PTHR34580">
    <property type="match status" value="1"/>
</dbReference>
<dbReference type="Pfam" id="PF13280">
    <property type="entry name" value="WYL"/>
    <property type="match status" value="1"/>
</dbReference>
<dbReference type="InterPro" id="IPR028349">
    <property type="entry name" value="PafC-like"/>
</dbReference>
<protein>
    <submittedName>
        <fullName evidence="4">Transcriptional regulator</fullName>
    </submittedName>
</protein>
<dbReference type="EMBL" id="JAHQCR010000087">
    <property type="protein sequence ID" value="MBU9723857.1"/>
    <property type="molecule type" value="Genomic_DNA"/>
</dbReference>
<dbReference type="Gene3D" id="1.10.10.10">
    <property type="entry name" value="Winged helix-like DNA-binding domain superfamily/Winged helix DNA-binding domain"/>
    <property type="match status" value="1"/>
</dbReference>
<dbReference type="Pfam" id="PF08279">
    <property type="entry name" value="HTH_11"/>
    <property type="match status" value="1"/>
</dbReference>